<organism evidence="1 2">
    <name type="scientific">Geodermatophilus sabuli</name>
    <dbReference type="NCBI Taxonomy" id="1564158"/>
    <lineage>
        <taxon>Bacteria</taxon>
        <taxon>Bacillati</taxon>
        <taxon>Actinomycetota</taxon>
        <taxon>Actinomycetes</taxon>
        <taxon>Geodermatophilales</taxon>
        <taxon>Geodermatophilaceae</taxon>
        <taxon>Geodermatophilus</taxon>
    </lineage>
</organism>
<protein>
    <submittedName>
        <fullName evidence="1">Uncharacterized protein</fullName>
    </submittedName>
</protein>
<dbReference type="RefSeq" id="WP_163480479.1">
    <property type="nucleotide sequence ID" value="NZ_JAAGWF010000007.1"/>
</dbReference>
<name>A0A7K3VXB0_9ACTN</name>
<sequence length="445" mass="47484">MTSPFVDVDRTGPLRVAPTGFTRLGAGPRAPFCSLVLDVGHADEGTGIELGLDGPRGGVRARHVPAEGSVTIEVTGAGGPHVVAGTTVPAAPAATIALVLNENQVTVLMGPAEGDLRPVLTERDGVRRRIDLRDPTVLEGLEYGYGATGTGSVELSAVRAGYSGGVGVRDPQVVRRPDGSPLVRDGKLYLTLTNAGLGFFQQAHWGVWTLDLADPRRLTQVAALFSARDGLVLGDHAGQLVVDEVTGRTIVLVSSWGDHDPDTGVHVRHLVTDGVDLLTGVHVLATERLALPTAESAWDPSLVRVGDRWHIAFTECVSFGPPRYVFHPALAVAAPGADYADGLTLVGADSGREQTEGTILERFGRRWYLLASDRDAAEYPVYDLDLRHRGSLRAPYGTNIPHPMVVRAGTHRRAPWWLLTFDGTGWHEDQLGYGTHGDFVVLSTG</sequence>
<dbReference type="Proteomes" id="UP000470246">
    <property type="component" value="Unassembled WGS sequence"/>
</dbReference>
<evidence type="ECO:0000313" key="2">
    <source>
        <dbReference type="Proteomes" id="UP000470246"/>
    </source>
</evidence>
<dbReference type="AlphaFoldDB" id="A0A7K3VXB0"/>
<accession>A0A7K3VXB0</accession>
<dbReference type="EMBL" id="JAAGWF010000007">
    <property type="protein sequence ID" value="NEK57286.1"/>
    <property type="molecule type" value="Genomic_DNA"/>
</dbReference>
<dbReference type="InterPro" id="IPR023296">
    <property type="entry name" value="Glyco_hydro_beta-prop_sf"/>
</dbReference>
<keyword evidence="2" id="KW-1185">Reference proteome</keyword>
<proteinExistence type="predicted"/>
<comment type="caution">
    <text evidence="1">The sequence shown here is derived from an EMBL/GenBank/DDBJ whole genome shotgun (WGS) entry which is preliminary data.</text>
</comment>
<evidence type="ECO:0000313" key="1">
    <source>
        <dbReference type="EMBL" id="NEK57286.1"/>
    </source>
</evidence>
<gene>
    <name evidence="1" type="ORF">GCU56_05285</name>
</gene>
<reference evidence="1 2" key="1">
    <citation type="submission" date="2020-02" db="EMBL/GenBank/DDBJ databases">
        <title>Geodermatophilus sabuli CPCC 205279 I12A-02694.</title>
        <authorList>
            <person name="Jiang Z."/>
        </authorList>
    </citation>
    <scope>NUCLEOTIDE SEQUENCE [LARGE SCALE GENOMIC DNA]</scope>
    <source>
        <strain evidence="1 2">I12A-02694</strain>
    </source>
</reference>
<dbReference type="SUPFAM" id="SSF75005">
    <property type="entry name" value="Arabinanase/levansucrase/invertase"/>
    <property type="match status" value="1"/>
</dbReference>